<gene>
    <name evidence="1" type="ORF">P3T76_011304</name>
</gene>
<protein>
    <recommendedName>
        <fullName evidence="3">Transposase Tc1-like domain-containing protein</fullName>
    </recommendedName>
</protein>
<dbReference type="InterPro" id="IPR036397">
    <property type="entry name" value="RNaseH_sf"/>
</dbReference>
<comment type="caution">
    <text evidence="1">The sequence shown here is derived from an EMBL/GenBank/DDBJ whole genome shotgun (WGS) entry which is preliminary data.</text>
</comment>
<dbReference type="PANTHER" id="PTHR47169:SF2">
    <property type="entry name" value="OS01G0541250 PROTEIN"/>
    <property type="match status" value="1"/>
</dbReference>
<organism evidence="1 2">
    <name type="scientific">Phytophthora citrophthora</name>
    <dbReference type="NCBI Taxonomy" id="4793"/>
    <lineage>
        <taxon>Eukaryota</taxon>
        <taxon>Sar</taxon>
        <taxon>Stramenopiles</taxon>
        <taxon>Oomycota</taxon>
        <taxon>Peronosporomycetes</taxon>
        <taxon>Peronosporales</taxon>
        <taxon>Peronosporaceae</taxon>
        <taxon>Phytophthora</taxon>
    </lineage>
</organism>
<dbReference type="EMBL" id="JASMQC010000026">
    <property type="protein sequence ID" value="KAK1934101.1"/>
    <property type="molecule type" value="Genomic_DNA"/>
</dbReference>
<reference evidence="1" key="1">
    <citation type="submission" date="2023-08" db="EMBL/GenBank/DDBJ databases">
        <title>Reference Genome Resource for the Citrus Pathogen Phytophthora citrophthora.</title>
        <authorList>
            <person name="Moller H."/>
            <person name="Coetzee B."/>
            <person name="Rose L.J."/>
            <person name="Van Niekerk J.M."/>
        </authorList>
    </citation>
    <scope>NUCLEOTIDE SEQUENCE</scope>
    <source>
        <strain evidence="1">STE-U-9442</strain>
    </source>
</reference>
<evidence type="ECO:0008006" key="3">
    <source>
        <dbReference type="Google" id="ProtNLM"/>
    </source>
</evidence>
<keyword evidence="2" id="KW-1185">Reference proteome</keyword>
<proteinExistence type="predicted"/>
<dbReference type="Proteomes" id="UP001259832">
    <property type="component" value="Unassembled WGS sequence"/>
</dbReference>
<evidence type="ECO:0000313" key="2">
    <source>
        <dbReference type="Proteomes" id="UP001259832"/>
    </source>
</evidence>
<dbReference type="PANTHER" id="PTHR47169">
    <property type="entry name" value="OS01G0541250 PROTEIN"/>
    <property type="match status" value="1"/>
</dbReference>
<evidence type="ECO:0000313" key="1">
    <source>
        <dbReference type="EMBL" id="KAK1934101.1"/>
    </source>
</evidence>
<name>A0AAD9LF76_9STRA</name>
<sequence>MSLMPRGPRQRDVPPHVKVALALYLVERSLGSSLPVGAIADAAKGFGLHRHTVSKVCRQRGDVVDLLQARTPRPPPPCRLSDDEVVERVRSTPLCQRQSLRSLSVATCIPKTTLMRYLKRSIIQRRISRVKPTLTSSHKTRRLSWALAHVNRPIGLKSYRVRDMFDTVHLDEKWFNLYKTNTEFYLAKDEALPYRSSPNKRYIGKVMFLAAVARPRYGFGKKSYFDGKIDIWHIVEQTVAQRGSKNRSKGSPITKNIFMTRQVYTKMLCEKVFPAIRDKWPGKKSRTIKVQQDNAGPHVQEDNADVAKAGQQEGWNIKVVCQPARSPDMNVLDLGFLNSLQLLQYQTPTFNTDGLIAAVESAFATVRPNTLDTCFLTLQKVLCTVIACKGGNDYSLPRVRKFHLRNGISPTSLPVEAAVVEAGFCHLSQSQQAS</sequence>
<accession>A0AAD9LF76</accession>
<dbReference type="Gene3D" id="3.30.420.10">
    <property type="entry name" value="Ribonuclease H-like superfamily/Ribonuclease H"/>
    <property type="match status" value="1"/>
</dbReference>
<dbReference type="AlphaFoldDB" id="A0AAD9LF76"/>
<dbReference type="GO" id="GO:0003676">
    <property type="term" value="F:nucleic acid binding"/>
    <property type="evidence" value="ECO:0007669"/>
    <property type="project" value="InterPro"/>
</dbReference>